<dbReference type="SUPFAM" id="SSF51445">
    <property type="entry name" value="(Trans)glycosidases"/>
    <property type="match status" value="1"/>
</dbReference>
<name>A0AA90UYG6_9BACT</name>
<gene>
    <name evidence="6" type="ORF">F7D74_07670</name>
</gene>
<dbReference type="GO" id="GO:0005975">
    <property type="term" value="P:carbohydrate metabolic process"/>
    <property type="evidence" value="ECO:0007669"/>
    <property type="project" value="InterPro"/>
</dbReference>
<evidence type="ECO:0000313" key="7">
    <source>
        <dbReference type="Proteomes" id="UP000421408"/>
    </source>
</evidence>
<dbReference type="Proteomes" id="UP000421408">
    <property type="component" value="Unassembled WGS sequence"/>
</dbReference>
<dbReference type="InterPro" id="IPR006047">
    <property type="entry name" value="GH13_cat_dom"/>
</dbReference>
<accession>A0AA90UYG6</accession>
<dbReference type="EMBL" id="VZCC01000045">
    <property type="protein sequence ID" value="MQN83859.1"/>
    <property type="molecule type" value="Genomic_DNA"/>
</dbReference>
<feature type="signal peptide" evidence="4">
    <location>
        <begin position="1"/>
        <end position="39"/>
    </location>
</feature>
<keyword evidence="2" id="KW-0479">Metal-binding</keyword>
<dbReference type="InterPro" id="IPR031965">
    <property type="entry name" value="CBM26"/>
</dbReference>
<feature type="chain" id="PRO_5041722774" evidence="4">
    <location>
        <begin position="40"/>
        <end position="1134"/>
    </location>
</feature>
<dbReference type="Pfam" id="PF00128">
    <property type="entry name" value="Alpha-amylase"/>
    <property type="match status" value="1"/>
</dbReference>
<dbReference type="InterPro" id="IPR017853">
    <property type="entry name" value="GH"/>
</dbReference>
<comment type="caution">
    <text evidence="6">The sequence shown here is derived from an EMBL/GenBank/DDBJ whole genome shotgun (WGS) entry which is preliminary data.</text>
</comment>
<dbReference type="AlphaFoldDB" id="A0AA90UYG6"/>
<sequence>MWCNYQLFNFKLNNFIMKKLAAKLWAVLMLMLVSMQTMATDVFTSNRTDFRDESIYFMITTRFYDGDPKNNVLCWDNQEAQMSTKDPCWRGDFQGVIDKLDYIKALGFTAIWITPVVQNASGYDYHGYHASDFSKVDCRYQSGDGKKSGDVMFQELIDKAHEKGIKIILDIVLNHSGNFGEEHFCKEFDRDTRLRNQADINACMIPNPEILGSDYPSLLPAAQYQRRLALMKNTDGQNHDSHNYWHHLGSFNWDFPNRWWAQIAGDCVDFNTENNTVAEYLVKCYGNFIKMGVDGFRIDTSGHISRLTFCKQFIPQFAALGKKYEDKRLNKAPFFMYGEVCSRYSGVQYRGQDNLSPYYYTWKAPQNLMDQFDGSQSYWDTQEIYDTGSGYDDKLMPLCEKDNANSPESNNTFMLNGAWHEPDYSQSSGFNVIDFPLHYNFGNAATAYGLAKSGDMKYNDATYNVVYVDSHDYGPGSGSRFGGSDAQWAENLSLMFTFRGIPCLYYGSEVGFRRDVVIDRGPNGPLSETGRAYFGGYITGDVKAKDFGDYTATGNAAASLNHDVAQHLIRLNKIRQAVPALRKGQWTSDGCTPANGGIAFKRAYKDSYALVALNGGATFTDCPAGTYTDLVTGKTYTGSTITVDAPNNQGQVRVLVKDWTGGKLIDDGAFIYDTTAKSLGDQTYDGNEEAGTTWVDEAPLMPVSVSLSPAGGTFRTNTVTVTAEVSEDATSAWYQIEGQDKVDLTPGKPVTFTIGEDMNFNDTKTVTWSVTSSEGKEKTGKVTYTKVDPNAAITVYVKADKAPYIHAWTTGVDGKNLTGSWPGKVMKGPEEIDGAKYWSYSFDGVENFNVILNNGSGAQSGNITGITSDIYLEYDGGKSAKKIDAPVNAAAKVTLSPNGGEFEKTISVTATLSNNAKSGWYKIGDGEQVNLTPGKPVTFTLGADMMEGESKTVTWSATNAEDKAKTGSATFNKIKEVVIPTPTGIFAYFLAPSDWSQVDCWAWNDSENVNFTGGKWPGVACTKIGVKKNGLDVWMWKYDGDLTTAPTMIIFNNGNGTQTKDLEFENGAVYNIDGKTNESVSTGINQVGSKKAPAKLKIYSINGVKVAEVNKVSDAEYVLAPGMYICNGKKFVIK</sequence>
<evidence type="ECO:0000256" key="3">
    <source>
        <dbReference type="ARBA" id="ARBA00022729"/>
    </source>
</evidence>
<dbReference type="PANTHER" id="PTHR10357">
    <property type="entry name" value="ALPHA-AMYLASE FAMILY MEMBER"/>
    <property type="match status" value="1"/>
</dbReference>
<dbReference type="Gene3D" id="2.60.40.10">
    <property type="entry name" value="Immunoglobulins"/>
    <property type="match status" value="2"/>
</dbReference>
<reference evidence="7" key="1">
    <citation type="submission" date="2019-09" db="EMBL/GenBank/DDBJ databases">
        <title>Distinct polysaccharide growth profiles of human intestinal Prevotella copri isolates.</title>
        <authorList>
            <person name="Fehlner-Peach H."/>
            <person name="Magnabosco C."/>
            <person name="Raghavan V."/>
            <person name="Scher J.U."/>
            <person name="Tett A."/>
            <person name="Cox L.M."/>
            <person name="Gottsegen C."/>
            <person name="Watters A."/>
            <person name="Wiltshire- Gordon J.D."/>
            <person name="Segata N."/>
            <person name="Bonneau R."/>
            <person name="Littman D.R."/>
        </authorList>
    </citation>
    <scope>NUCLEOTIDE SEQUENCE [LARGE SCALE GENOMIC DNA]</scope>
    <source>
        <strain evidence="7">iAA108</strain>
    </source>
</reference>
<comment type="cofactor">
    <cofactor evidence="1">
        <name>Ca(2+)</name>
        <dbReference type="ChEBI" id="CHEBI:29108"/>
    </cofactor>
</comment>
<dbReference type="PANTHER" id="PTHR10357:SF215">
    <property type="entry name" value="ALPHA-AMYLASE 1"/>
    <property type="match status" value="1"/>
</dbReference>
<dbReference type="Gene3D" id="3.20.20.80">
    <property type="entry name" value="Glycosidases"/>
    <property type="match status" value="2"/>
</dbReference>
<organism evidence="6 7">
    <name type="scientific">Segatella copri</name>
    <dbReference type="NCBI Taxonomy" id="165179"/>
    <lineage>
        <taxon>Bacteria</taxon>
        <taxon>Pseudomonadati</taxon>
        <taxon>Bacteroidota</taxon>
        <taxon>Bacteroidia</taxon>
        <taxon>Bacteroidales</taxon>
        <taxon>Prevotellaceae</taxon>
        <taxon>Segatella</taxon>
    </lineage>
</organism>
<evidence type="ECO:0000256" key="1">
    <source>
        <dbReference type="ARBA" id="ARBA00001913"/>
    </source>
</evidence>
<protein>
    <submittedName>
        <fullName evidence="6">Starch-binding protein</fullName>
    </submittedName>
</protein>
<dbReference type="Pfam" id="PF16738">
    <property type="entry name" value="CBM26"/>
    <property type="match status" value="2"/>
</dbReference>
<evidence type="ECO:0000256" key="2">
    <source>
        <dbReference type="ARBA" id="ARBA00022723"/>
    </source>
</evidence>
<feature type="domain" description="Glycosyl hydrolase family 13 catalytic" evidence="5">
    <location>
        <begin position="57"/>
        <end position="575"/>
    </location>
</feature>
<dbReference type="SMART" id="SM00642">
    <property type="entry name" value="Aamy"/>
    <property type="match status" value="1"/>
</dbReference>
<dbReference type="SUPFAM" id="SSF51011">
    <property type="entry name" value="Glycosyl hydrolase domain"/>
    <property type="match status" value="1"/>
</dbReference>
<proteinExistence type="predicted"/>
<dbReference type="GO" id="GO:0046872">
    <property type="term" value="F:metal ion binding"/>
    <property type="evidence" value="ECO:0007669"/>
    <property type="project" value="UniProtKB-KW"/>
</dbReference>
<dbReference type="InterPro" id="IPR013783">
    <property type="entry name" value="Ig-like_fold"/>
</dbReference>
<keyword evidence="3 4" id="KW-0732">Signal</keyword>
<evidence type="ECO:0000256" key="4">
    <source>
        <dbReference type="SAM" id="SignalP"/>
    </source>
</evidence>
<evidence type="ECO:0000259" key="5">
    <source>
        <dbReference type="SMART" id="SM00642"/>
    </source>
</evidence>
<evidence type="ECO:0000313" key="6">
    <source>
        <dbReference type="EMBL" id="MQN83859.1"/>
    </source>
</evidence>